<proteinExistence type="predicted"/>
<name>A0AAV8ZC25_9CUCU</name>
<dbReference type="Proteomes" id="UP001162162">
    <property type="component" value="Unassembled WGS sequence"/>
</dbReference>
<dbReference type="EMBL" id="JAPWTK010000004">
    <property type="protein sequence ID" value="KAJ8961717.1"/>
    <property type="molecule type" value="Genomic_DNA"/>
</dbReference>
<accession>A0AAV8ZC25</accession>
<gene>
    <name evidence="1" type="ORF">NQ318_021317</name>
</gene>
<comment type="caution">
    <text evidence="1">The sequence shown here is derived from an EMBL/GenBank/DDBJ whole genome shotgun (WGS) entry which is preliminary data.</text>
</comment>
<protein>
    <submittedName>
        <fullName evidence="1">Uncharacterized protein</fullName>
    </submittedName>
</protein>
<evidence type="ECO:0000313" key="1">
    <source>
        <dbReference type="EMBL" id="KAJ8961717.1"/>
    </source>
</evidence>
<dbReference type="AlphaFoldDB" id="A0AAV8ZC25"/>
<reference evidence="1" key="1">
    <citation type="journal article" date="2023" name="Insect Mol. Biol.">
        <title>Genome sequencing provides insights into the evolution of gene families encoding plant cell wall-degrading enzymes in longhorned beetles.</title>
        <authorList>
            <person name="Shin N.R."/>
            <person name="Okamura Y."/>
            <person name="Kirsch R."/>
            <person name="Pauchet Y."/>
        </authorList>
    </citation>
    <scope>NUCLEOTIDE SEQUENCE</scope>
    <source>
        <strain evidence="1">AMC_N1</strain>
    </source>
</reference>
<evidence type="ECO:0000313" key="2">
    <source>
        <dbReference type="Proteomes" id="UP001162162"/>
    </source>
</evidence>
<keyword evidence="2" id="KW-1185">Reference proteome</keyword>
<sequence>MTRLESPAQSKQANNTRIIKETHLREEHMHRNPLSFKGIEIPSLYKKLRIVVCNLFNAKCPDHPITQSTVSKIESNFRETGDVKDLPKSERQKISQDKKIDIARTVYEQGLSHKQIGDRLNINDSTITQTAQWHDDMSSKSYKCDTDS</sequence>
<organism evidence="1 2">
    <name type="scientific">Aromia moschata</name>
    <dbReference type="NCBI Taxonomy" id="1265417"/>
    <lineage>
        <taxon>Eukaryota</taxon>
        <taxon>Metazoa</taxon>
        <taxon>Ecdysozoa</taxon>
        <taxon>Arthropoda</taxon>
        <taxon>Hexapoda</taxon>
        <taxon>Insecta</taxon>
        <taxon>Pterygota</taxon>
        <taxon>Neoptera</taxon>
        <taxon>Endopterygota</taxon>
        <taxon>Coleoptera</taxon>
        <taxon>Polyphaga</taxon>
        <taxon>Cucujiformia</taxon>
        <taxon>Chrysomeloidea</taxon>
        <taxon>Cerambycidae</taxon>
        <taxon>Cerambycinae</taxon>
        <taxon>Callichromatini</taxon>
        <taxon>Aromia</taxon>
    </lineage>
</organism>